<name>A0A5M3TC32_LIMPL</name>
<evidence type="ECO:0000313" key="1">
    <source>
        <dbReference type="EMBL" id="GCE95580.1"/>
    </source>
</evidence>
<keyword evidence="2" id="KW-1185">Reference proteome</keyword>
<dbReference type="EMBL" id="BIMW01000143">
    <property type="protein sequence ID" value="GCE95580.1"/>
    <property type="molecule type" value="Genomic_DNA"/>
</dbReference>
<dbReference type="Proteomes" id="UP000326169">
    <property type="component" value="Unassembled WGS sequence"/>
</dbReference>
<protein>
    <submittedName>
        <fullName evidence="1">Uncharacterized protein</fullName>
    </submittedName>
</protein>
<evidence type="ECO:0000313" key="2">
    <source>
        <dbReference type="Proteomes" id="UP000326169"/>
    </source>
</evidence>
<comment type="caution">
    <text evidence="1">The sequence shown here is derived from an EMBL/GenBank/DDBJ whole genome shotgun (WGS) entry which is preliminary data.</text>
</comment>
<reference evidence="1 2" key="1">
    <citation type="journal article" date="2019" name="J Genomics">
        <title>The Draft Genome of a Hydrogen-producing Cyanobacterium, Arthrospira platensis NIES-46.</title>
        <authorList>
            <person name="Suzuki S."/>
            <person name="Yamaguchi H."/>
            <person name="Kawachi M."/>
        </authorList>
    </citation>
    <scope>NUCLEOTIDE SEQUENCE [LARGE SCALE GENOMIC DNA]</scope>
    <source>
        <strain evidence="1 2">NIES-46</strain>
    </source>
</reference>
<accession>A0A5M3TC32</accession>
<organism evidence="1 2">
    <name type="scientific">Limnospira platensis NIES-46</name>
    <dbReference type="NCBI Taxonomy" id="1236695"/>
    <lineage>
        <taxon>Bacteria</taxon>
        <taxon>Bacillati</taxon>
        <taxon>Cyanobacteriota</taxon>
        <taxon>Cyanophyceae</taxon>
        <taxon>Oscillatoriophycideae</taxon>
        <taxon>Oscillatoriales</taxon>
        <taxon>Sirenicapillariaceae</taxon>
        <taxon>Limnospira</taxon>
    </lineage>
</organism>
<dbReference type="RefSeq" id="WP_006619739.1">
    <property type="nucleotide sequence ID" value="NZ_BIMW01000143.1"/>
</dbReference>
<dbReference type="GeneID" id="301684424"/>
<proteinExistence type="predicted"/>
<sequence length="124" mass="13832">MKFGSNLLEKAAYLSSVLIASSLMLMEPGQAQSSRNYRGRCSFYGQNQPQAQSTGCSIEQSSRRIVIRWDDGYTTNLEYDSNSRQWRSIPSQSRSTVRFYSETGDVAQVEIHGGPGQGLIVISR</sequence>
<gene>
    <name evidence="1" type="ORF">NIES46_36460</name>
</gene>